<feature type="non-terminal residue" evidence="2">
    <location>
        <position position="152"/>
    </location>
</feature>
<evidence type="ECO:0000313" key="3">
    <source>
        <dbReference type="Proteomes" id="UP000076761"/>
    </source>
</evidence>
<dbReference type="EMBL" id="KV425712">
    <property type="protein sequence ID" value="KZT18077.1"/>
    <property type="molecule type" value="Genomic_DNA"/>
</dbReference>
<evidence type="ECO:0000256" key="1">
    <source>
        <dbReference type="SAM" id="MobiDB-lite"/>
    </source>
</evidence>
<dbReference type="STRING" id="1314782.A0A165M9V8"/>
<dbReference type="InParanoid" id="A0A165M9V8"/>
<accession>A0A165M9V8</accession>
<dbReference type="OrthoDB" id="3199698at2759"/>
<proteinExistence type="predicted"/>
<name>A0A165M9V8_9AGAM</name>
<dbReference type="Pfam" id="PF18759">
    <property type="entry name" value="Plavaka"/>
    <property type="match status" value="1"/>
</dbReference>
<protein>
    <submittedName>
        <fullName evidence="2">Uncharacterized protein</fullName>
    </submittedName>
</protein>
<feature type="region of interest" description="Disordered" evidence="1">
    <location>
        <begin position="1"/>
        <end position="29"/>
    </location>
</feature>
<keyword evidence="3" id="KW-1185">Reference proteome</keyword>
<dbReference type="InterPro" id="IPR041078">
    <property type="entry name" value="Plavaka"/>
</dbReference>
<organism evidence="2 3">
    <name type="scientific">Neolentinus lepideus HHB14362 ss-1</name>
    <dbReference type="NCBI Taxonomy" id="1314782"/>
    <lineage>
        <taxon>Eukaryota</taxon>
        <taxon>Fungi</taxon>
        <taxon>Dikarya</taxon>
        <taxon>Basidiomycota</taxon>
        <taxon>Agaricomycotina</taxon>
        <taxon>Agaricomycetes</taxon>
        <taxon>Gloeophyllales</taxon>
        <taxon>Gloeophyllaceae</taxon>
        <taxon>Neolentinus</taxon>
    </lineage>
</organism>
<dbReference type="AlphaFoldDB" id="A0A165M9V8"/>
<gene>
    <name evidence="2" type="ORF">NEOLEDRAFT_1081017</name>
</gene>
<evidence type="ECO:0000313" key="2">
    <source>
        <dbReference type="EMBL" id="KZT18077.1"/>
    </source>
</evidence>
<dbReference type="Proteomes" id="UP000076761">
    <property type="component" value="Unassembled WGS sequence"/>
</dbReference>
<sequence length="152" mass="17221">MSKPKRAQSLPSSESPPSSPPPASAYDNPWRPYANKAAFELADFLFTQEQMSAKKIDTLLGIWASSAAQYGADAPFRDARQLYKMIDSSVMGDVKWQSFDVKYSGPRPQHDVPGWMSAGYEVWYRDPLKISHWMLANPDYNGEIDYCAKQEF</sequence>
<reference evidence="2 3" key="1">
    <citation type="journal article" date="2016" name="Mol. Biol. Evol.">
        <title>Comparative Genomics of Early-Diverging Mushroom-Forming Fungi Provides Insights into the Origins of Lignocellulose Decay Capabilities.</title>
        <authorList>
            <person name="Nagy L.G."/>
            <person name="Riley R."/>
            <person name="Tritt A."/>
            <person name="Adam C."/>
            <person name="Daum C."/>
            <person name="Floudas D."/>
            <person name="Sun H."/>
            <person name="Yadav J.S."/>
            <person name="Pangilinan J."/>
            <person name="Larsson K.H."/>
            <person name="Matsuura K."/>
            <person name="Barry K."/>
            <person name="Labutti K."/>
            <person name="Kuo R."/>
            <person name="Ohm R.A."/>
            <person name="Bhattacharya S.S."/>
            <person name="Shirouzu T."/>
            <person name="Yoshinaga Y."/>
            <person name="Martin F.M."/>
            <person name="Grigoriev I.V."/>
            <person name="Hibbett D.S."/>
        </authorList>
    </citation>
    <scope>NUCLEOTIDE SEQUENCE [LARGE SCALE GENOMIC DNA]</scope>
    <source>
        <strain evidence="2 3">HHB14362 ss-1</strain>
    </source>
</reference>